<sequence length="370" mass="38632">MNAAPRDDRIELTLALHEGRVASVGISARRPLGIGRLAEGRDGDAVAALVPQLFALCAQAQGAAIFTALAAARGDVIAPDRAAAQTGAVLAERLVELLRGTITSLAGPSLPCFVPALRQVIDASRRFDGVALPAVDAVAAIEAGLEALGLSAGCFDDDESYQRWLALSSPLAELHRPLVVDDSEFGAVALDPLAADDDALIGTALQRSGPHFASLPDLDGRLPETGALARNADHPLIAALGNGLGARLLARLIEIRATPALLRALLRGEAMPIDPISSRQIAPGIGLAAVECARGRLHHLVALDRQGLVSQFAILAPTEWNFHPRGPLFRALQNLALRDDDADRARVARLVAAFDPCVAFSVTIAEAADA</sequence>
<dbReference type="GO" id="GO:0016151">
    <property type="term" value="F:nickel cation binding"/>
    <property type="evidence" value="ECO:0007669"/>
    <property type="project" value="InterPro"/>
</dbReference>
<reference evidence="2" key="1">
    <citation type="submission" date="2006-09" db="EMBL/GenBank/DDBJ databases">
        <title>Complete sequence of Rhodopseudomonas palustris BisA53.</title>
        <authorList>
            <consortium name="US DOE Joint Genome Institute"/>
            <person name="Copeland A."/>
            <person name="Lucas S."/>
            <person name="Lapidus A."/>
            <person name="Barry K."/>
            <person name="Detter J.C."/>
            <person name="Glavina del Rio T."/>
            <person name="Hammon N."/>
            <person name="Israni S."/>
            <person name="Dalin E."/>
            <person name="Tice H."/>
            <person name="Pitluck S."/>
            <person name="Chain P."/>
            <person name="Malfatti S."/>
            <person name="Shin M."/>
            <person name="Vergez L."/>
            <person name="Schmutz J."/>
            <person name="Larimer F."/>
            <person name="Land M."/>
            <person name="Hauser L."/>
            <person name="Pelletier D.A."/>
            <person name="Kyrpides N."/>
            <person name="Kim E."/>
            <person name="Harwood C.S."/>
            <person name="Oda Y."/>
            <person name="Richardson P."/>
        </authorList>
    </citation>
    <scope>NUCLEOTIDE SEQUENCE [LARGE SCALE GENOMIC DNA]</scope>
    <source>
        <strain evidence="2">BisA53</strain>
    </source>
</reference>
<dbReference type="eggNOG" id="COG0374">
    <property type="taxonomic scope" value="Bacteria"/>
</dbReference>
<dbReference type="KEGG" id="rpe:RPE_1240"/>
<dbReference type="InterPro" id="IPR050867">
    <property type="entry name" value="NiFe/NiFeSe_hydrgnase_LSU"/>
</dbReference>
<protein>
    <submittedName>
        <fullName evidence="2">Coenzyme F420-reducing hydrogenase alpha subunit-like protein</fullName>
    </submittedName>
</protein>
<dbReference type="STRING" id="316055.RPE_1240"/>
<organism evidence="2">
    <name type="scientific">Rhodopseudomonas palustris (strain BisA53)</name>
    <dbReference type="NCBI Taxonomy" id="316055"/>
    <lineage>
        <taxon>Bacteria</taxon>
        <taxon>Pseudomonadati</taxon>
        <taxon>Pseudomonadota</taxon>
        <taxon>Alphaproteobacteria</taxon>
        <taxon>Hyphomicrobiales</taxon>
        <taxon>Nitrobacteraceae</taxon>
        <taxon>Rhodopseudomonas</taxon>
    </lineage>
</organism>
<gene>
    <name evidence="2" type="ordered locus">RPE_1240</name>
</gene>
<keyword evidence="1" id="KW-0533">Nickel</keyword>
<dbReference type="Pfam" id="PF00374">
    <property type="entry name" value="NiFeSe_Hases"/>
    <property type="match status" value="1"/>
</dbReference>
<dbReference type="PANTHER" id="PTHR42958:SF4">
    <property type="entry name" value="HYDROGENASE EXPRESSION_FORMATION PROTEIN HUPK"/>
    <property type="match status" value="1"/>
</dbReference>
<dbReference type="Gene3D" id="1.10.645.10">
    <property type="entry name" value="Cytochrome-c3 Hydrogenase, chain B"/>
    <property type="match status" value="1"/>
</dbReference>
<keyword evidence="1" id="KW-0479">Metal-binding</keyword>
<proteinExistence type="predicted"/>
<dbReference type="HOGENOM" id="CLU_054514_0_0_5"/>
<name>Q07S92_RHOP5</name>
<dbReference type="EMBL" id="CP000463">
    <property type="protein sequence ID" value="ABJ05192.1"/>
    <property type="molecule type" value="Genomic_DNA"/>
</dbReference>
<dbReference type="InterPro" id="IPR029014">
    <property type="entry name" value="NiFe-Hase_large"/>
</dbReference>
<dbReference type="PANTHER" id="PTHR42958">
    <property type="entry name" value="HYDROGENASE-2 LARGE CHAIN"/>
    <property type="match status" value="1"/>
</dbReference>
<evidence type="ECO:0000256" key="1">
    <source>
        <dbReference type="PIRSR" id="PIRSR601501-1"/>
    </source>
</evidence>
<feature type="binding site" evidence="1">
    <location>
        <position position="357"/>
    </location>
    <ligand>
        <name>Ni(2+)</name>
        <dbReference type="ChEBI" id="CHEBI:49786"/>
    </ligand>
</feature>
<dbReference type="AlphaFoldDB" id="Q07S92"/>
<dbReference type="OrthoDB" id="9157196at2"/>
<feature type="binding site" evidence="1">
    <location>
        <position position="314"/>
    </location>
    <ligand>
        <name>Mg(2+)</name>
        <dbReference type="ChEBI" id="CHEBI:18420"/>
    </ligand>
</feature>
<dbReference type="InterPro" id="IPR001501">
    <property type="entry name" value="Ni-dep_hyd_lsu"/>
</dbReference>
<dbReference type="SUPFAM" id="SSF56762">
    <property type="entry name" value="HydB/Nqo4-like"/>
    <property type="match status" value="1"/>
</dbReference>
<keyword evidence="1" id="KW-0460">Magnesium</keyword>
<accession>Q07S92</accession>
<evidence type="ECO:0000313" key="2">
    <source>
        <dbReference type="EMBL" id="ABJ05192.1"/>
    </source>
</evidence>
<comment type="cofactor">
    <cofactor evidence="1">
        <name>Ni(2+)</name>
        <dbReference type="ChEBI" id="CHEBI:49786"/>
    </cofactor>
</comment>